<proteinExistence type="predicted"/>
<feature type="region of interest" description="Disordered" evidence="4">
    <location>
        <begin position="29"/>
        <end position="77"/>
    </location>
</feature>
<evidence type="ECO:0008006" key="7">
    <source>
        <dbReference type="Google" id="ProtNLM"/>
    </source>
</evidence>
<dbReference type="Pfam" id="PF00400">
    <property type="entry name" value="WD40"/>
    <property type="match status" value="5"/>
</dbReference>
<evidence type="ECO:0000313" key="5">
    <source>
        <dbReference type="EMBL" id="CAI0439143.1"/>
    </source>
</evidence>
<dbReference type="PROSITE" id="PS00678">
    <property type="entry name" value="WD_REPEATS_1"/>
    <property type="match status" value="1"/>
</dbReference>
<organism evidence="5 6">
    <name type="scientific">Linum tenue</name>
    <dbReference type="NCBI Taxonomy" id="586396"/>
    <lineage>
        <taxon>Eukaryota</taxon>
        <taxon>Viridiplantae</taxon>
        <taxon>Streptophyta</taxon>
        <taxon>Embryophyta</taxon>
        <taxon>Tracheophyta</taxon>
        <taxon>Spermatophyta</taxon>
        <taxon>Magnoliopsida</taxon>
        <taxon>eudicotyledons</taxon>
        <taxon>Gunneridae</taxon>
        <taxon>Pentapetalae</taxon>
        <taxon>rosids</taxon>
        <taxon>fabids</taxon>
        <taxon>Malpighiales</taxon>
        <taxon>Linaceae</taxon>
        <taxon>Linum</taxon>
    </lineage>
</organism>
<keyword evidence="1 3" id="KW-0853">WD repeat</keyword>
<feature type="compositionally biased region" description="Basic and acidic residues" evidence="4">
    <location>
        <begin position="42"/>
        <end position="51"/>
    </location>
</feature>
<dbReference type="InterPro" id="IPR001680">
    <property type="entry name" value="WD40_rpt"/>
</dbReference>
<evidence type="ECO:0000256" key="3">
    <source>
        <dbReference type="PROSITE-ProRule" id="PRU00221"/>
    </source>
</evidence>
<keyword evidence="2" id="KW-0677">Repeat</keyword>
<evidence type="ECO:0000256" key="2">
    <source>
        <dbReference type="ARBA" id="ARBA00022737"/>
    </source>
</evidence>
<keyword evidence="6" id="KW-1185">Reference proteome</keyword>
<protein>
    <recommendedName>
        <fullName evidence="7">WD repeat-containing protein 25</fullName>
    </recommendedName>
</protein>
<evidence type="ECO:0000256" key="1">
    <source>
        <dbReference type="ARBA" id="ARBA00022574"/>
    </source>
</evidence>
<dbReference type="InterPro" id="IPR053053">
    <property type="entry name" value="WD_repeat_protein"/>
</dbReference>
<dbReference type="EMBL" id="CAMGYJ010000006">
    <property type="protein sequence ID" value="CAI0439143.1"/>
    <property type="molecule type" value="Genomic_DNA"/>
</dbReference>
<dbReference type="PANTHER" id="PTHR44566">
    <property type="entry name" value="TRANSDUCIN/WD40 REPEAT-LIKE SUPERFAMILY PROTEIN"/>
    <property type="match status" value="1"/>
</dbReference>
<reference evidence="5" key="1">
    <citation type="submission" date="2022-08" db="EMBL/GenBank/DDBJ databases">
        <authorList>
            <person name="Gutierrez-Valencia J."/>
        </authorList>
    </citation>
    <scope>NUCLEOTIDE SEQUENCE</scope>
</reference>
<accession>A0AAV0LYQ1</accession>
<dbReference type="AlphaFoldDB" id="A0AAV0LYQ1"/>
<gene>
    <name evidence="5" type="ORF">LITE_LOCUS26045</name>
</gene>
<dbReference type="SUPFAM" id="SSF50978">
    <property type="entry name" value="WD40 repeat-like"/>
    <property type="match status" value="1"/>
</dbReference>
<dbReference type="SMART" id="SM00320">
    <property type="entry name" value="WD40"/>
    <property type="match status" value="6"/>
</dbReference>
<dbReference type="InterPro" id="IPR019775">
    <property type="entry name" value="WD40_repeat_CS"/>
</dbReference>
<dbReference type="InterPro" id="IPR015943">
    <property type="entry name" value="WD40/YVTN_repeat-like_dom_sf"/>
</dbReference>
<dbReference type="PANTHER" id="PTHR44566:SF1">
    <property type="entry name" value="WD REPEAT-CONTAINING PROTEIN 25"/>
    <property type="match status" value="1"/>
</dbReference>
<dbReference type="InterPro" id="IPR036322">
    <property type="entry name" value="WD40_repeat_dom_sf"/>
</dbReference>
<evidence type="ECO:0000256" key="4">
    <source>
        <dbReference type="SAM" id="MobiDB-lite"/>
    </source>
</evidence>
<comment type="caution">
    <text evidence="5">The sequence shown here is derived from an EMBL/GenBank/DDBJ whole genome shotgun (WGS) entry which is preliminary data.</text>
</comment>
<dbReference type="Gene3D" id="2.130.10.10">
    <property type="entry name" value="YVTN repeat-like/Quinoprotein amine dehydrogenase"/>
    <property type="match status" value="1"/>
</dbReference>
<name>A0AAV0LYQ1_9ROSI</name>
<sequence>PRAKASHAAGLFLSRLFSRETVPKQRMDLLYNAYSKSDDDDEPRRRPEPKRPKIFTPPSHHQLQPQFSGLGHPPPVKRLRTETVVNVQTDAPAPGRYISKRERALLSKSAPVAEQSLVDDNQDQNPDALTSPVRVSIKDSDLPYDIVSTLRNPSDRAKLSQIPERMSIALNSHKNAVNALNWSSNHGLSLKISQSTGHLLASAGMDHTLCMWNVWSRSQKTAHTFRFHSAAVKDARWSPHGFTVLSCGYDCSSRLIDVEKGIQTQVFQEDQAVLIVKFHPQNSNLFLSGGSAGKIRLWDIRTGNVVHEYKRGPGPILDVDFTRNGKQFISSSDVSGSNVTENAIIVWDVSREVPLSNQVYVEAFTCPCIRTHPYDPSFIAQSNGDYIAIFSLKPPFKLDKYRRYKSHGVSGFPIKCDYSLDGEKIASGSSDGSIYFYSYRSSELIRKIKAYDQPCTGVAFHPVMPNVIASCSWDGKISIFE</sequence>
<dbReference type="Proteomes" id="UP001154282">
    <property type="component" value="Unassembled WGS sequence"/>
</dbReference>
<dbReference type="PROSITE" id="PS50082">
    <property type="entry name" value="WD_REPEATS_2"/>
    <property type="match status" value="1"/>
</dbReference>
<evidence type="ECO:0000313" key="6">
    <source>
        <dbReference type="Proteomes" id="UP001154282"/>
    </source>
</evidence>
<feature type="non-terminal residue" evidence="5">
    <location>
        <position position="1"/>
    </location>
</feature>
<feature type="repeat" description="WD" evidence="3">
    <location>
        <begin position="266"/>
        <end position="308"/>
    </location>
</feature>